<comment type="similarity">
    <text evidence="2 7">Belongs to the group II decarboxylase family.</text>
</comment>
<comment type="cofactor">
    <cofactor evidence="1 6 7">
        <name>pyridoxal 5'-phosphate</name>
        <dbReference type="ChEBI" id="CHEBI:597326"/>
    </cofactor>
</comment>
<sequence>MRSHLLNDLTAEHYRRSVTEGVERVAARLATTDRPFTGVTPDALAPLVDRIDLDRPLYDTGAALDELEEVYLRDAVYFHHPRYLAHLNCPVVIPAVLGEAVLSAVNSSLDTWDQSAGGTLIERKLIDWTAGRIGLGPAADGVFTSGGTQSNLQALLLAREEAKPGPDDGDHPASLAKLRVFASEASHFSVRKSAKLLGLGQDAVVSIPVDHDKRMQTVALARALENCARDGLVPMAVVATAGTTDFGSIDPLPEIAELCEQYDVWMHVDAAYGCGLLASVRHRDRIDGIERADSVTVDYHKSFFQPVSSSAVLVRDAATLRHATYHADYLNPRRMAEERIPNQVDKSLQTTRRFDALKLWMTLRTMGADGIGELFDEVCDLAREGWRLLAADPRYDVVVEPSLSTLVFRYIPATVTDPAEIDRANLYARKALFASGDAVVAGTKVGGRHYLKFTLLNPETTAGDIAAVLDLIAGHAEQYLGDSLDRAC</sequence>
<dbReference type="GO" id="GO:0005737">
    <property type="term" value="C:cytoplasm"/>
    <property type="evidence" value="ECO:0007669"/>
    <property type="project" value="TreeGrafter"/>
</dbReference>
<evidence type="ECO:0000256" key="2">
    <source>
        <dbReference type="ARBA" id="ARBA00009533"/>
    </source>
</evidence>
<dbReference type="AlphaFoldDB" id="A0A1J4NT82"/>
<dbReference type="PANTHER" id="PTHR45677">
    <property type="entry name" value="GLUTAMATE DECARBOXYLASE-RELATED"/>
    <property type="match status" value="1"/>
</dbReference>
<dbReference type="GO" id="GO:0019752">
    <property type="term" value="P:carboxylic acid metabolic process"/>
    <property type="evidence" value="ECO:0007669"/>
    <property type="project" value="InterPro"/>
</dbReference>
<name>A0A1J4NT82_9ACTN</name>
<accession>A0A1J4NT82</accession>
<dbReference type="CDD" id="cd06450">
    <property type="entry name" value="DOPA_deC_like"/>
    <property type="match status" value="1"/>
</dbReference>
<dbReference type="RefSeq" id="WP_046591181.1">
    <property type="nucleotide sequence ID" value="NZ_LAVA02000052.1"/>
</dbReference>
<evidence type="ECO:0000256" key="6">
    <source>
        <dbReference type="PIRSR" id="PIRSR602129-50"/>
    </source>
</evidence>
<evidence type="ECO:0000256" key="1">
    <source>
        <dbReference type="ARBA" id="ARBA00001933"/>
    </source>
</evidence>
<dbReference type="EMBL" id="LAVA02000052">
    <property type="protein sequence ID" value="OIJ65697.1"/>
    <property type="molecule type" value="Genomic_DNA"/>
</dbReference>
<evidence type="ECO:0000313" key="8">
    <source>
        <dbReference type="EMBL" id="OIJ65697.1"/>
    </source>
</evidence>
<dbReference type="InterPro" id="IPR002129">
    <property type="entry name" value="PyrdxlP-dep_de-COase"/>
</dbReference>
<dbReference type="PRINTS" id="PR00800">
    <property type="entry name" value="YHDCRBOXLASE"/>
</dbReference>
<protein>
    <submittedName>
        <fullName evidence="8">Pyridoxal-dependent decarboxylase</fullName>
    </submittedName>
</protein>
<dbReference type="Gene3D" id="3.90.1150.170">
    <property type="match status" value="1"/>
</dbReference>
<evidence type="ECO:0000256" key="3">
    <source>
        <dbReference type="ARBA" id="ARBA00022793"/>
    </source>
</evidence>
<proteinExistence type="inferred from homology"/>
<dbReference type="GO" id="GO:0030170">
    <property type="term" value="F:pyridoxal phosphate binding"/>
    <property type="evidence" value="ECO:0007669"/>
    <property type="project" value="InterPro"/>
</dbReference>
<dbReference type="OrthoDB" id="3335676at2"/>
<evidence type="ECO:0000256" key="5">
    <source>
        <dbReference type="ARBA" id="ARBA00023239"/>
    </source>
</evidence>
<organism evidence="8 9">
    <name type="scientific">Streptomyces mangrovisoli</name>
    <dbReference type="NCBI Taxonomy" id="1428628"/>
    <lineage>
        <taxon>Bacteria</taxon>
        <taxon>Bacillati</taxon>
        <taxon>Actinomycetota</taxon>
        <taxon>Actinomycetes</taxon>
        <taxon>Kitasatosporales</taxon>
        <taxon>Streptomycetaceae</taxon>
        <taxon>Streptomyces</taxon>
    </lineage>
</organism>
<evidence type="ECO:0000256" key="7">
    <source>
        <dbReference type="RuleBase" id="RU000382"/>
    </source>
</evidence>
<dbReference type="InterPro" id="IPR015421">
    <property type="entry name" value="PyrdxlP-dep_Trfase_major"/>
</dbReference>
<dbReference type="Pfam" id="PF00282">
    <property type="entry name" value="Pyridoxal_deC"/>
    <property type="match status" value="1"/>
</dbReference>
<dbReference type="Gene3D" id="3.40.640.10">
    <property type="entry name" value="Type I PLP-dependent aspartate aminotransferase-like (Major domain)"/>
    <property type="match status" value="1"/>
</dbReference>
<dbReference type="GO" id="GO:0004058">
    <property type="term" value="F:aromatic-L-amino-acid decarboxylase activity"/>
    <property type="evidence" value="ECO:0007669"/>
    <property type="project" value="UniProtKB-ARBA"/>
</dbReference>
<dbReference type="InterPro" id="IPR010977">
    <property type="entry name" value="Aromatic_deC"/>
</dbReference>
<dbReference type="Proteomes" id="UP000034196">
    <property type="component" value="Unassembled WGS sequence"/>
</dbReference>
<dbReference type="InterPro" id="IPR015422">
    <property type="entry name" value="PyrdxlP-dep_Trfase_small"/>
</dbReference>
<dbReference type="InterPro" id="IPR015424">
    <property type="entry name" value="PyrdxlP-dep_Trfase"/>
</dbReference>
<feature type="modified residue" description="N6-(pyridoxal phosphate)lysine" evidence="6">
    <location>
        <position position="301"/>
    </location>
</feature>
<dbReference type="STRING" id="1428628.WN71_022220"/>
<evidence type="ECO:0000313" key="9">
    <source>
        <dbReference type="Proteomes" id="UP000034196"/>
    </source>
</evidence>
<keyword evidence="4 6" id="KW-0663">Pyridoxal phosphate</keyword>
<dbReference type="SUPFAM" id="SSF53383">
    <property type="entry name" value="PLP-dependent transferases"/>
    <property type="match status" value="1"/>
</dbReference>
<keyword evidence="5 7" id="KW-0456">Lyase</keyword>
<reference evidence="8" key="1">
    <citation type="submission" date="2016-10" db="EMBL/GenBank/DDBJ databases">
        <title>Genome sequence of Streptomyces mangrovisoli MUSC 149.</title>
        <authorList>
            <person name="Lee L.-H."/>
            <person name="Ser H.-L."/>
        </authorList>
    </citation>
    <scope>NUCLEOTIDE SEQUENCE [LARGE SCALE GENOMIC DNA]</scope>
    <source>
        <strain evidence="8">MUSC 149</strain>
    </source>
</reference>
<dbReference type="GO" id="GO:0006520">
    <property type="term" value="P:amino acid metabolic process"/>
    <property type="evidence" value="ECO:0007669"/>
    <property type="project" value="InterPro"/>
</dbReference>
<keyword evidence="9" id="KW-1185">Reference proteome</keyword>
<dbReference type="Gene3D" id="3.90.1150.10">
    <property type="entry name" value="Aspartate Aminotransferase, domain 1"/>
    <property type="match status" value="1"/>
</dbReference>
<evidence type="ECO:0000256" key="4">
    <source>
        <dbReference type="ARBA" id="ARBA00022898"/>
    </source>
</evidence>
<gene>
    <name evidence="8" type="ORF">WN71_022220</name>
</gene>
<dbReference type="PANTHER" id="PTHR45677:SF8">
    <property type="entry name" value="CYSTEINE SULFINIC ACID DECARBOXYLASE"/>
    <property type="match status" value="1"/>
</dbReference>
<comment type="caution">
    <text evidence="8">The sequence shown here is derived from an EMBL/GenBank/DDBJ whole genome shotgun (WGS) entry which is preliminary data.</text>
</comment>
<keyword evidence="3" id="KW-0210">Decarboxylase</keyword>